<dbReference type="PROSITE" id="PS50043">
    <property type="entry name" value="HTH_LUXR_2"/>
    <property type="match status" value="1"/>
</dbReference>
<dbReference type="SUPFAM" id="SSF55785">
    <property type="entry name" value="PYP-like sensor domain (PAS domain)"/>
    <property type="match status" value="1"/>
</dbReference>
<feature type="domain" description="HTH luxR-type" evidence="2">
    <location>
        <begin position="146"/>
        <end position="211"/>
    </location>
</feature>
<evidence type="ECO:0000259" key="2">
    <source>
        <dbReference type="PROSITE" id="PS50043"/>
    </source>
</evidence>
<accession>A0AAC9VK63</accession>
<dbReference type="GO" id="GO:0003677">
    <property type="term" value="F:DNA binding"/>
    <property type="evidence" value="ECO:0007669"/>
    <property type="project" value="UniProtKB-KW"/>
</dbReference>
<dbReference type="GO" id="GO:0006355">
    <property type="term" value="P:regulation of DNA-templated transcription"/>
    <property type="evidence" value="ECO:0007669"/>
    <property type="project" value="InterPro"/>
</dbReference>
<dbReference type="InterPro" id="IPR013656">
    <property type="entry name" value="PAS_4"/>
</dbReference>
<keyword evidence="3" id="KW-0614">Plasmid</keyword>
<dbReference type="SMART" id="SM00421">
    <property type="entry name" value="HTH_LUXR"/>
    <property type="match status" value="1"/>
</dbReference>
<evidence type="ECO:0000313" key="3">
    <source>
        <dbReference type="EMBL" id="ASV34478.1"/>
    </source>
</evidence>
<dbReference type="Gene3D" id="3.30.450.20">
    <property type="entry name" value="PAS domain"/>
    <property type="match status" value="1"/>
</dbReference>
<dbReference type="CDD" id="cd06170">
    <property type="entry name" value="LuxR_C_like"/>
    <property type="match status" value="1"/>
</dbReference>
<gene>
    <name evidence="3" type="ORF">CJJ18_10655</name>
</gene>
<name>A0AAC9VK63_9ENTR</name>
<organism evidence="3 4">
    <name type="scientific">Candidatus Williamhamiltonella defendens</name>
    <dbReference type="NCBI Taxonomy" id="138072"/>
    <lineage>
        <taxon>Bacteria</taxon>
        <taxon>Pseudomonadati</taxon>
        <taxon>Pseudomonadota</taxon>
        <taxon>Gammaproteobacteria</taxon>
        <taxon>Enterobacterales</taxon>
        <taxon>Enterobacteriaceae</taxon>
        <taxon>aphid secondary symbionts</taxon>
        <taxon>Candidatus Williamhamiltonella</taxon>
    </lineage>
</organism>
<dbReference type="Pfam" id="PF00196">
    <property type="entry name" value="GerE"/>
    <property type="match status" value="1"/>
</dbReference>
<dbReference type="InterPro" id="IPR016032">
    <property type="entry name" value="Sig_transdc_resp-reg_C-effctor"/>
</dbReference>
<evidence type="ECO:0000256" key="1">
    <source>
        <dbReference type="ARBA" id="ARBA00023125"/>
    </source>
</evidence>
<sequence length="230" mass="26840">MDMKKKDNAIEQQLFLFLEKSNDPWSIKDRDSRYLFINKAALQYYGIPLGFNYLGCLDNELPHPGSELAEEFKKNDKIIIEEEKTIIEIETHIYGKDKRLQPHFCKKSPFYDKKKQCVGVICQGLDVQNLHIYDSFFENAPKLLSTNPPISLFTKRELDVIFFAQQRLSCKEIARQLNIAPRTIEHLLNIIYQKADVHSVNQFAEYCKSMGLNKHIPENLLRKGVIVFNN</sequence>
<dbReference type="Gene3D" id="1.10.10.10">
    <property type="entry name" value="Winged helix-like DNA-binding domain superfamily/Winged helix DNA-binding domain"/>
    <property type="match status" value="1"/>
</dbReference>
<dbReference type="Pfam" id="PF08448">
    <property type="entry name" value="PAS_4"/>
    <property type="match status" value="1"/>
</dbReference>
<dbReference type="InterPro" id="IPR036388">
    <property type="entry name" value="WH-like_DNA-bd_sf"/>
</dbReference>
<evidence type="ECO:0000313" key="4">
    <source>
        <dbReference type="Proteomes" id="UP000792865"/>
    </source>
</evidence>
<dbReference type="EMBL" id="CP022933">
    <property type="protein sequence ID" value="ASV34478.1"/>
    <property type="molecule type" value="Genomic_DNA"/>
</dbReference>
<keyword evidence="1" id="KW-0238">DNA-binding</keyword>
<dbReference type="Proteomes" id="UP000792865">
    <property type="component" value="Plasmid p1_M47_H.defensa"/>
</dbReference>
<protein>
    <recommendedName>
        <fullName evidence="2">HTH luxR-type domain-containing protein</fullName>
    </recommendedName>
</protein>
<proteinExistence type="predicted"/>
<dbReference type="SUPFAM" id="SSF46894">
    <property type="entry name" value="C-terminal effector domain of the bipartite response regulators"/>
    <property type="match status" value="1"/>
</dbReference>
<dbReference type="InterPro" id="IPR035965">
    <property type="entry name" value="PAS-like_dom_sf"/>
</dbReference>
<geneLocation type="plasmid" evidence="3 4">
    <name>p1_M47_H.defensa</name>
</geneLocation>
<reference evidence="3" key="1">
    <citation type="submission" date="2017-08" db="EMBL/GenBank/DDBJ databases">
        <title>Genome sequence of Candidatus Hamiltonella defensa from Acyrthosiphon pisum strain MI47.</title>
        <authorList>
            <person name="Patel V.A."/>
            <person name="Chevignon G."/>
            <person name="Russell J.A."/>
            <person name="Oliver K.M."/>
        </authorList>
    </citation>
    <scope>NUCLEOTIDE SEQUENCE</scope>
    <source>
        <strain evidence="3">MI47</strain>
        <plasmid evidence="3">p1_M47_H.defensa</plasmid>
    </source>
</reference>
<dbReference type="AlphaFoldDB" id="A0AAC9VK63"/>
<dbReference type="InterPro" id="IPR000792">
    <property type="entry name" value="Tscrpt_reg_LuxR_C"/>
</dbReference>
<dbReference type="RefSeq" id="WP_095034893.1">
    <property type="nucleotide sequence ID" value="NZ_CP021664.1"/>
</dbReference>